<evidence type="ECO:0000313" key="2">
    <source>
        <dbReference type="Proteomes" id="UP000076574"/>
    </source>
</evidence>
<dbReference type="InterPro" id="IPR013078">
    <property type="entry name" value="His_Pase_superF_clade-1"/>
</dbReference>
<sequence>MRRLLLLRHAKTETDAPSGKDFDRRLDDRGRLDAALMGAWLSRNPPLPDLVCVSTAVRAQQTWSLVAAAMPAAKPTVASLDELYGAGLSELLAVIRGAAVEDPEQLMLVGHNPGLHEMALSLIGGGDAAGRKAVADNLPTGSIVVIDFPIEDWNDVAFRDGQLVQFVSPKLLKGAAGE</sequence>
<name>A0A163Y2I4_9BRAD</name>
<reference evidence="1 2" key="1">
    <citation type="submission" date="2016-03" db="EMBL/GenBank/DDBJ databases">
        <title>Microsymbionts genomes from the relict species Vavilovia formosa (Stev.) Fed.</title>
        <authorList>
            <person name="Kopat V."/>
            <person name="Chirak E."/>
            <person name="Kimeklis A."/>
            <person name="Andronov E."/>
        </authorList>
    </citation>
    <scope>NUCLEOTIDE SEQUENCE [LARGE SCALE GENOMIC DNA]</scope>
    <source>
        <strain evidence="1 2">Vaf07</strain>
    </source>
</reference>
<dbReference type="CDD" id="cd07067">
    <property type="entry name" value="HP_PGM_like"/>
    <property type="match status" value="1"/>
</dbReference>
<keyword evidence="2" id="KW-1185">Reference proteome</keyword>
<evidence type="ECO:0000313" key="1">
    <source>
        <dbReference type="EMBL" id="KZD21715.1"/>
    </source>
</evidence>
<organism evidence="1 2">
    <name type="scientific">Tardiphaga robiniae</name>
    <dbReference type="NCBI Taxonomy" id="943830"/>
    <lineage>
        <taxon>Bacteria</taxon>
        <taxon>Pseudomonadati</taxon>
        <taxon>Pseudomonadota</taxon>
        <taxon>Alphaproteobacteria</taxon>
        <taxon>Hyphomicrobiales</taxon>
        <taxon>Nitrobacteraceae</taxon>
        <taxon>Tardiphaga</taxon>
    </lineage>
</organism>
<dbReference type="Gene3D" id="3.40.50.1240">
    <property type="entry name" value="Phosphoglycerate mutase-like"/>
    <property type="match status" value="1"/>
</dbReference>
<dbReference type="SMART" id="SM00855">
    <property type="entry name" value="PGAM"/>
    <property type="match status" value="1"/>
</dbReference>
<gene>
    <name evidence="1" type="ORF">A4A58_11300</name>
</gene>
<dbReference type="PANTHER" id="PTHR47623">
    <property type="entry name" value="OS09G0287300 PROTEIN"/>
    <property type="match status" value="1"/>
</dbReference>
<dbReference type="AlphaFoldDB" id="A0A163Y2I4"/>
<dbReference type="Proteomes" id="UP000076574">
    <property type="component" value="Unassembled WGS sequence"/>
</dbReference>
<dbReference type="InterPro" id="IPR029033">
    <property type="entry name" value="His_PPase_superfam"/>
</dbReference>
<proteinExistence type="predicted"/>
<protein>
    <submittedName>
        <fullName evidence="1">Phosphohistidine phosphatase</fullName>
    </submittedName>
</protein>
<dbReference type="OrthoDB" id="9810154at2"/>
<dbReference type="Pfam" id="PF00300">
    <property type="entry name" value="His_Phos_1"/>
    <property type="match status" value="1"/>
</dbReference>
<dbReference type="RefSeq" id="WP_068735601.1">
    <property type="nucleotide sequence ID" value="NZ_LVYV01000034.1"/>
</dbReference>
<comment type="caution">
    <text evidence="1">The sequence shown here is derived from an EMBL/GenBank/DDBJ whole genome shotgun (WGS) entry which is preliminary data.</text>
</comment>
<dbReference type="SUPFAM" id="SSF53254">
    <property type="entry name" value="Phosphoglycerate mutase-like"/>
    <property type="match status" value="1"/>
</dbReference>
<dbReference type="STRING" id="943830.A4A58_11300"/>
<dbReference type="PANTHER" id="PTHR47623:SF1">
    <property type="entry name" value="OS09G0287300 PROTEIN"/>
    <property type="match status" value="1"/>
</dbReference>
<dbReference type="EMBL" id="LVYV01000034">
    <property type="protein sequence ID" value="KZD21715.1"/>
    <property type="molecule type" value="Genomic_DNA"/>
</dbReference>
<accession>A0A163Y2I4</accession>